<name>A0ABX9TSI2_9GAMM</name>
<proteinExistence type="predicted"/>
<dbReference type="InterPro" id="IPR035093">
    <property type="entry name" value="RelE/ParE_toxin_dom_sf"/>
</dbReference>
<reference evidence="1 2" key="1">
    <citation type="submission" date="2018-09" db="EMBL/GenBank/DDBJ databases">
        <title>The draft genome of Acinetobacter sp. strains.</title>
        <authorList>
            <person name="Qin J."/>
            <person name="Feng Y."/>
            <person name="Zong Z."/>
        </authorList>
    </citation>
    <scope>NUCLEOTIDE SEQUENCE [LARGE SCALE GENOMIC DNA]</scope>
    <source>
        <strain evidence="1 2">WCHAc060005</strain>
    </source>
</reference>
<dbReference type="EMBL" id="RCHC01000019">
    <property type="protein sequence ID" value="RLL18978.1"/>
    <property type="molecule type" value="Genomic_DNA"/>
</dbReference>
<evidence type="ECO:0000313" key="1">
    <source>
        <dbReference type="EMBL" id="RLL18978.1"/>
    </source>
</evidence>
<dbReference type="RefSeq" id="WP_121523479.1">
    <property type="nucleotide sequence ID" value="NZ_RCHC01000019.1"/>
</dbReference>
<gene>
    <name evidence="1" type="ORF">D9K81_14560</name>
</gene>
<dbReference type="Proteomes" id="UP000280271">
    <property type="component" value="Unassembled WGS sequence"/>
</dbReference>
<dbReference type="Pfam" id="PF15781">
    <property type="entry name" value="ParE-like_toxin"/>
    <property type="match status" value="1"/>
</dbReference>
<accession>A0ABX9TSI2</accession>
<sequence>MDIRQTSQFERAVKKLKKQDKAHLDEAIKEVYLNPDIGEKKIGDLEGVSVYKFKMNKQPVLLAYSVDEESSEDNPVLILYLLKLGSHENFYRDLKNDLD</sequence>
<protein>
    <submittedName>
        <fullName evidence="1">Type II toxin-antitoxin system RelE/ParE family toxin</fullName>
    </submittedName>
</protein>
<organism evidence="1 2">
    <name type="scientific">Acinetobacter chengduensis</name>
    <dbReference type="NCBI Taxonomy" id="2420890"/>
    <lineage>
        <taxon>Bacteria</taxon>
        <taxon>Pseudomonadati</taxon>
        <taxon>Pseudomonadota</taxon>
        <taxon>Gammaproteobacteria</taxon>
        <taxon>Moraxellales</taxon>
        <taxon>Moraxellaceae</taxon>
        <taxon>Acinetobacter</taxon>
    </lineage>
</organism>
<comment type="caution">
    <text evidence="1">The sequence shown here is derived from an EMBL/GenBank/DDBJ whole genome shotgun (WGS) entry which is preliminary data.</text>
</comment>
<dbReference type="Gene3D" id="3.30.2310.20">
    <property type="entry name" value="RelE-like"/>
    <property type="match status" value="1"/>
</dbReference>
<keyword evidence="2" id="KW-1185">Reference proteome</keyword>
<evidence type="ECO:0000313" key="2">
    <source>
        <dbReference type="Proteomes" id="UP000280271"/>
    </source>
</evidence>
<dbReference type="InterPro" id="IPR031552">
    <property type="entry name" value="ParE-like_toxin"/>
</dbReference>